<reference evidence="5" key="1">
    <citation type="journal article" date="2017" name="Nature">
        <title>The genome of Chenopodium quinoa.</title>
        <authorList>
            <person name="Jarvis D.E."/>
            <person name="Ho Y.S."/>
            <person name="Lightfoot D.J."/>
            <person name="Schmoeckel S.M."/>
            <person name="Li B."/>
            <person name="Borm T.J.A."/>
            <person name="Ohyanagi H."/>
            <person name="Mineta K."/>
            <person name="Michell C.T."/>
            <person name="Saber N."/>
            <person name="Kharbatia N.M."/>
            <person name="Rupper R.R."/>
            <person name="Sharp A.R."/>
            <person name="Dally N."/>
            <person name="Boughton B.A."/>
            <person name="Woo Y.H."/>
            <person name="Gao G."/>
            <person name="Schijlen E.G.W.M."/>
            <person name="Guo X."/>
            <person name="Momin A.A."/>
            <person name="Negrao S."/>
            <person name="Al-Babili S."/>
            <person name="Gehring C."/>
            <person name="Roessner U."/>
            <person name="Jung C."/>
            <person name="Murphy K."/>
            <person name="Arold S.T."/>
            <person name="Gojobori T."/>
            <person name="van der Linden C.G."/>
            <person name="van Loo E.N."/>
            <person name="Jellen E.N."/>
            <person name="Maughan P.J."/>
            <person name="Tester M."/>
        </authorList>
    </citation>
    <scope>NUCLEOTIDE SEQUENCE [LARGE SCALE GENOMIC DNA]</scope>
    <source>
        <strain evidence="5">cv. PI 614886</strain>
    </source>
</reference>
<dbReference type="PANTHER" id="PTHR11926:SF1392">
    <property type="entry name" value="GLYCOSYLTRANSFERASE"/>
    <property type="match status" value="1"/>
</dbReference>
<dbReference type="Proteomes" id="UP000596660">
    <property type="component" value="Unplaced"/>
</dbReference>
<dbReference type="InterPro" id="IPR002213">
    <property type="entry name" value="UDP_glucos_trans"/>
</dbReference>
<name>A0A803L8H1_CHEQI</name>
<organism evidence="5 6">
    <name type="scientific">Chenopodium quinoa</name>
    <name type="common">Quinoa</name>
    <dbReference type="NCBI Taxonomy" id="63459"/>
    <lineage>
        <taxon>Eukaryota</taxon>
        <taxon>Viridiplantae</taxon>
        <taxon>Streptophyta</taxon>
        <taxon>Embryophyta</taxon>
        <taxon>Tracheophyta</taxon>
        <taxon>Spermatophyta</taxon>
        <taxon>Magnoliopsida</taxon>
        <taxon>eudicotyledons</taxon>
        <taxon>Gunneridae</taxon>
        <taxon>Pentapetalae</taxon>
        <taxon>Caryophyllales</taxon>
        <taxon>Chenopodiaceae</taxon>
        <taxon>Chenopodioideae</taxon>
        <taxon>Atripliceae</taxon>
        <taxon>Chenopodium</taxon>
    </lineage>
</organism>
<evidence type="ECO:0000313" key="6">
    <source>
        <dbReference type="Proteomes" id="UP000596660"/>
    </source>
</evidence>
<proteinExistence type="inferred from homology"/>
<comment type="similarity">
    <text evidence="1 3">Belongs to the UDP-glycosyltransferase family.</text>
</comment>
<dbReference type="EnsemblPlants" id="AUR62008160-RA">
    <property type="protein sequence ID" value="AUR62008160-RA:cds"/>
    <property type="gene ID" value="AUR62008160"/>
</dbReference>
<dbReference type="Gramene" id="AUR62008160-RA">
    <property type="protein sequence ID" value="AUR62008160-RA:cds"/>
    <property type="gene ID" value="AUR62008160"/>
</dbReference>
<dbReference type="PANTHER" id="PTHR11926">
    <property type="entry name" value="GLUCOSYL/GLUCURONOSYL TRANSFERASES"/>
    <property type="match status" value="1"/>
</dbReference>
<dbReference type="Pfam" id="PF00201">
    <property type="entry name" value="UDPGT"/>
    <property type="match status" value="1"/>
</dbReference>
<evidence type="ECO:0000256" key="1">
    <source>
        <dbReference type="ARBA" id="ARBA00009995"/>
    </source>
</evidence>
<dbReference type="PROSITE" id="PS00375">
    <property type="entry name" value="UDPGT"/>
    <property type="match status" value="1"/>
</dbReference>
<dbReference type="EC" id="2.4.1.-" evidence="4"/>
<dbReference type="SUPFAM" id="SSF53756">
    <property type="entry name" value="UDP-Glycosyltransferase/glycogen phosphorylase"/>
    <property type="match status" value="1"/>
</dbReference>
<keyword evidence="6" id="KW-1185">Reference proteome</keyword>
<sequence>MEDHLTKYTNPSPNFHTPSPSPHVVIFPLPIQAPVNCMLKLADLILSLSPAAVSVTFLTTDYIHHRLVLNSNAAARLVHYKPHFRFETVPDGLGPDEIPRNVPLLTISLEAQAQTEEVAKELNVPLVYFDTISPCCLWTLLCIPNMLKAADLPFQVLKKVQNFPKAQGHIIDTFDKLEGDYFTHVRALCPNVYDIGPLHLNLKCRIQQETTKSISNSLWQEDRSCLAWLDAQPSKSVLFVSIGSIASLTKQQLMEIWYGLVNSKTRFLWVQRPGSIIELNGKIEMNQNLEIPEDVVEGTKARGCIVSWAPQEEVLAHGAIGGFLTHSGWNSTLESIATGVPMICWPFRIDQPANSRVVTELWKIGLDMNKDNCNRVVVEKLIKNLMETRRDELSKRAREMAKLAAQAVAKDGTSYHSLNRLIDDIVFMRFPLLNNSLQTE</sequence>
<evidence type="ECO:0000256" key="3">
    <source>
        <dbReference type="RuleBase" id="RU003718"/>
    </source>
</evidence>
<evidence type="ECO:0000256" key="4">
    <source>
        <dbReference type="RuleBase" id="RU362057"/>
    </source>
</evidence>
<dbReference type="Gene3D" id="3.40.50.2000">
    <property type="entry name" value="Glycogen Phosphorylase B"/>
    <property type="match status" value="3"/>
</dbReference>
<reference evidence="5" key="2">
    <citation type="submission" date="2021-03" db="UniProtKB">
        <authorList>
            <consortium name="EnsemblPlants"/>
        </authorList>
    </citation>
    <scope>IDENTIFICATION</scope>
</reference>
<dbReference type="OMA" id="HCRNSRA"/>
<dbReference type="GO" id="GO:0080044">
    <property type="term" value="F:quercetin 7-O-glucosyltransferase activity"/>
    <property type="evidence" value="ECO:0007669"/>
    <property type="project" value="TreeGrafter"/>
</dbReference>
<dbReference type="FunFam" id="3.40.50.2000:FF:000040">
    <property type="entry name" value="UDP-glycosyltransferase 76C1"/>
    <property type="match status" value="1"/>
</dbReference>
<evidence type="ECO:0000313" key="5">
    <source>
        <dbReference type="EnsemblPlants" id="AUR62008160-RA:cds"/>
    </source>
</evidence>
<accession>A0A803L8H1</accession>
<evidence type="ECO:0000256" key="2">
    <source>
        <dbReference type="ARBA" id="ARBA00022679"/>
    </source>
</evidence>
<protein>
    <recommendedName>
        <fullName evidence="4">Glycosyltransferase</fullName>
        <ecNumber evidence="4">2.4.1.-</ecNumber>
    </recommendedName>
</protein>
<dbReference type="GO" id="GO:0080043">
    <property type="term" value="F:quercetin 3-O-glucosyltransferase activity"/>
    <property type="evidence" value="ECO:0007669"/>
    <property type="project" value="TreeGrafter"/>
</dbReference>
<dbReference type="CDD" id="cd03784">
    <property type="entry name" value="GT1_Gtf-like"/>
    <property type="match status" value="1"/>
</dbReference>
<keyword evidence="2 3" id="KW-0808">Transferase</keyword>
<keyword evidence="3" id="KW-0328">Glycosyltransferase</keyword>
<dbReference type="InterPro" id="IPR035595">
    <property type="entry name" value="UDP_glycos_trans_CS"/>
</dbReference>
<dbReference type="AlphaFoldDB" id="A0A803L8H1"/>